<dbReference type="Gene3D" id="3.90.1200.10">
    <property type="match status" value="1"/>
</dbReference>
<dbReference type="SUPFAM" id="SSF56112">
    <property type="entry name" value="Protein kinase-like (PK-like)"/>
    <property type="match status" value="1"/>
</dbReference>
<dbReference type="InterPro" id="IPR002575">
    <property type="entry name" value="Aminoglycoside_PTrfase"/>
</dbReference>
<reference evidence="2" key="1">
    <citation type="submission" date="2020-05" db="EMBL/GenBank/DDBJ databases">
        <authorList>
            <person name="Chiriac C."/>
            <person name="Salcher M."/>
            <person name="Ghai R."/>
            <person name="Kavagutti S V."/>
        </authorList>
    </citation>
    <scope>NUCLEOTIDE SEQUENCE</scope>
</reference>
<name>A0A6J6NWC2_9ZZZZ</name>
<dbReference type="AlphaFoldDB" id="A0A6J6NWC2"/>
<evidence type="ECO:0000313" key="2">
    <source>
        <dbReference type="EMBL" id="CAB4690959.1"/>
    </source>
</evidence>
<sequence length="313" mass="36326">MAKTVSFDSLPREIRTALYRIDEPECFSVERSRHEAITVVNKRLSRVYKFVRKNKKLVLLLDKEIDNLILLRNKKISAPTVLNRQPLKQYDMVSYAYVEGEIVADSMMPKNAKLLADAHRKLHIAFEREGKGKLAEWNSARMLKPIFSKTNASEYAPELVKYARSIARALKAHELAREDVTFIHSDSHLSNVVFQPERAVLIDWAEAGWASKYFELGVTIHAMLYEKKAMQRDLIVTYLNEYFEAGKITERDVQLIELHVKLRFLEGATWHLLESKEDQLLNKVRYAKFVEDSWRKAERFDLAKLLGMPATKA</sequence>
<dbReference type="Pfam" id="PF01636">
    <property type="entry name" value="APH"/>
    <property type="match status" value="1"/>
</dbReference>
<evidence type="ECO:0000259" key="1">
    <source>
        <dbReference type="Pfam" id="PF01636"/>
    </source>
</evidence>
<accession>A0A6J6NWC2</accession>
<protein>
    <submittedName>
        <fullName evidence="2">Unannotated protein</fullName>
    </submittedName>
</protein>
<proteinExistence type="predicted"/>
<organism evidence="2">
    <name type="scientific">freshwater metagenome</name>
    <dbReference type="NCBI Taxonomy" id="449393"/>
    <lineage>
        <taxon>unclassified sequences</taxon>
        <taxon>metagenomes</taxon>
        <taxon>ecological metagenomes</taxon>
    </lineage>
</organism>
<feature type="domain" description="Aminoglycoside phosphotransferase" evidence="1">
    <location>
        <begin position="49"/>
        <end position="225"/>
    </location>
</feature>
<gene>
    <name evidence="2" type="ORF">UFOPK2370_00957</name>
</gene>
<dbReference type="EMBL" id="CAEZXK010000027">
    <property type="protein sequence ID" value="CAB4690959.1"/>
    <property type="molecule type" value="Genomic_DNA"/>
</dbReference>
<dbReference type="InterPro" id="IPR011009">
    <property type="entry name" value="Kinase-like_dom_sf"/>
</dbReference>